<feature type="region of interest" description="Disordered" evidence="1">
    <location>
        <begin position="1"/>
        <end position="46"/>
    </location>
</feature>
<evidence type="ECO:0000313" key="3">
    <source>
        <dbReference type="Proteomes" id="UP000290289"/>
    </source>
</evidence>
<keyword evidence="3" id="KW-1185">Reference proteome</keyword>
<evidence type="ECO:0000256" key="1">
    <source>
        <dbReference type="SAM" id="MobiDB-lite"/>
    </source>
</evidence>
<evidence type="ECO:0000313" key="2">
    <source>
        <dbReference type="EMBL" id="RXH85652.1"/>
    </source>
</evidence>
<protein>
    <submittedName>
        <fullName evidence="2">Uncharacterized protein</fullName>
    </submittedName>
</protein>
<gene>
    <name evidence="2" type="ORF">DVH24_009473</name>
</gene>
<dbReference type="AlphaFoldDB" id="A0A498IUU4"/>
<accession>A0A498IUU4</accession>
<name>A0A498IUU4_MALDO</name>
<dbReference type="EMBL" id="RDQH01000336">
    <property type="protein sequence ID" value="RXH85652.1"/>
    <property type="molecule type" value="Genomic_DNA"/>
</dbReference>
<comment type="caution">
    <text evidence="2">The sequence shown here is derived from an EMBL/GenBank/DDBJ whole genome shotgun (WGS) entry which is preliminary data.</text>
</comment>
<sequence length="135" mass="15787">MLPPHPLTQTPSSLSPSLSASAEKRPYHPRRRRAPPPLATPCDERHTTYYRRRPELGLPRSFFSLSQQWRRHCSRIFPGEFSQFPAKESTLGEIAQFPARKPTAFEPFFGQLRPRTRKPKVYFGSLFFELRFDIL</sequence>
<proteinExistence type="predicted"/>
<reference evidence="2 3" key="1">
    <citation type="submission" date="2018-10" db="EMBL/GenBank/DDBJ databases">
        <title>A high-quality apple genome assembly.</title>
        <authorList>
            <person name="Hu J."/>
        </authorList>
    </citation>
    <scope>NUCLEOTIDE SEQUENCE [LARGE SCALE GENOMIC DNA]</scope>
    <source>
        <strain evidence="3">cv. HFTH1</strain>
        <tissue evidence="2">Young leaf</tissue>
    </source>
</reference>
<dbReference type="Proteomes" id="UP000290289">
    <property type="component" value="Chromosome 10"/>
</dbReference>
<feature type="compositionally biased region" description="Low complexity" evidence="1">
    <location>
        <begin position="7"/>
        <end position="19"/>
    </location>
</feature>
<organism evidence="2 3">
    <name type="scientific">Malus domestica</name>
    <name type="common">Apple</name>
    <name type="synonym">Pyrus malus</name>
    <dbReference type="NCBI Taxonomy" id="3750"/>
    <lineage>
        <taxon>Eukaryota</taxon>
        <taxon>Viridiplantae</taxon>
        <taxon>Streptophyta</taxon>
        <taxon>Embryophyta</taxon>
        <taxon>Tracheophyta</taxon>
        <taxon>Spermatophyta</taxon>
        <taxon>Magnoliopsida</taxon>
        <taxon>eudicotyledons</taxon>
        <taxon>Gunneridae</taxon>
        <taxon>Pentapetalae</taxon>
        <taxon>rosids</taxon>
        <taxon>fabids</taxon>
        <taxon>Rosales</taxon>
        <taxon>Rosaceae</taxon>
        <taxon>Amygdaloideae</taxon>
        <taxon>Maleae</taxon>
        <taxon>Malus</taxon>
    </lineage>
</organism>